<dbReference type="GO" id="GO:0005886">
    <property type="term" value="C:plasma membrane"/>
    <property type="evidence" value="ECO:0007669"/>
    <property type="project" value="UniProtKB-SubCell"/>
</dbReference>
<protein>
    <recommendedName>
        <fullName evidence="10">Copper acquisition factor BIM1-like domain-containing protein</fullName>
    </recommendedName>
</protein>
<evidence type="ECO:0000256" key="5">
    <source>
        <dbReference type="ARBA" id="ARBA00023136"/>
    </source>
</evidence>
<evidence type="ECO:0000256" key="6">
    <source>
        <dbReference type="ARBA" id="ARBA00023180"/>
    </source>
</evidence>
<evidence type="ECO:0000256" key="4">
    <source>
        <dbReference type="ARBA" id="ARBA00022729"/>
    </source>
</evidence>
<keyword evidence="6" id="KW-0325">Glycoprotein</keyword>
<feature type="transmembrane region" description="Helical" evidence="8">
    <location>
        <begin position="215"/>
        <end position="235"/>
    </location>
</feature>
<dbReference type="GO" id="GO:0098552">
    <property type="term" value="C:side of membrane"/>
    <property type="evidence" value="ECO:0007669"/>
    <property type="project" value="UniProtKB-KW"/>
</dbReference>
<proteinExistence type="predicted"/>
<feature type="signal peptide" evidence="9">
    <location>
        <begin position="1"/>
        <end position="18"/>
    </location>
</feature>
<dbReference type="InterPro" id="IPR046936">
    <property type="entry name" value="BIM1-like"/>
</dbReference>
<name>A0A5C5FPB1_9BASI</name>
<evidence type="ECO:0000259" key="10">
    <source>
        <dbReference type="Pfam" id="PF20238"/>
    </source>
</evidence>
<dbReference type="OrthoDB" id="2587363at2759"/>
<sequence length="277" mass="28221">MLAFAALVAPLLATSVHALTLQPRGAPTEAPGAVGFQFPPLRGWAQGAASESPCGGFVRQGTTDYPMSGGDVLLKLLRDTYNIQVSYGIGNPTSNDAFQPLVPMVDYAYSGSQCFRAPDFAALGANVGDTVTLQVTGETGPKRTAVYQCADITLVDNYVQTETYTCANVTASTQTRGNQQSSGVSESVASATAAVAATGKLAGEDQPVSPVGAGFIGAAVALVLCAVVVAGAYFAGVAKFGSRSKLAAASAAHHQDTIPAYAQDNGSMISRGSMVKA</sequence>
<evidence type="ECO:0000256" key="9">
    <source>
        <dbReference type="SAM" id="SignalP"/>
    </source>
</evidence>
<dbReference type="CDD" id="cd21176">
    <property type="entry name" value="LPMO_auxiliary-like"/>
    <property type="match status" value="1"/>
</dbReference>
<dbReference type="Proteomes" id="UP000311382">
    <property type="component" value="Unassembled WGS sequence"/>
</dbReference>
<dbReference type="InterPro" id="IPR046530">
    <property type="entry name" value="BIM1-like_dom"/>
</dbReference>
<evidence type="ECO:0000313" key="11">
    <source>
        <dbReference type="EMBL" id="TNY18162.1"/>
    </source>
</evidence>
<organism evidence="11 12">
    <name type="scientific">Rhodotorula diobovata</name>
    <dbReference type="NCBI Taxonomy" id="5288"/>
    <lineage>
        <taxon>Eukaryota</taxon>
        <taxon>Fungi</taxon>
        <taxon>Dikarya</taxon>
        <taxon>Basidiomycota</taxon>
        <taxon>Pucciniomycotina</taxon>
        <taxon>Microbotryomycetes</taxon>
        <taxon>Sporidiobolales</taxon>
        <taxon>Sporidiobolaceae</taxon>
        <taxon>Rhodotorula</taxon>
    </lineage>
</organism>
<reference evidence="11 12" key="1">
    <citation type="submission" date="2019-03" db="EMBL/GenBank/DDBJ databases">
        <title>Rhodosporidium diobovatum UCD-FST 08-225 genome sequencing, assembly, and annotation.</title>
        <authorList>
            <person name="Fakankun I.U."/>
            <person name="Fristensky B."/>
            <person name="Levin D.B."/>
        </authorList>
    </citation>
    <scope>NUCLEOTIDE SEQUENCE [LARGE SCALE GENOMIC DNA]</scope>
    <source>
        <strain evidence="11 12">UCD-FST 08-225</strain>
    </source>
</reference>
<evidence type="ECO:0000256" key="2">
    <source>
        <dbReference type="ARBA" id="ARBA00022475"/>
    </source>
</evidence>
<evidence type="ECO:0000256" key="1">
    <source>
        <dbReference type="ARBA" id="ARBA00004609"/>
    </source>
</evidence>
<keyword evidence="4 9" id="KW-0732">Signal</keyword>
<keyword evidence="8" id="KW-0812">Transmembrane</keyword>
<keyword evidence="12" id="KW-1185">Reference proteome</keyword>
<evidence type="ECO:0000256" key="3">
    <source>
        <dbReference type="ARBA" id="ARBA00022622"/>
    </source>
</evidence>
<dbReference type="PANTHER" id="PTHR34992">
    <property type="entry name" value="HYPHAL ANASTAMOSIS-7 PROTEIN"/>
    <property type="match status" value="1"/>
</dbReference>
<evidence type="ECO:0000256" key="7">
    <source>
        <dbReference type="ARBA" id="ARBA00023288"/>
    </source>
</evidence>
<evidence type="ECO:0000313" key="12">
    <source>
        <dbReference type="Proteomes" id="UP000311382"/>
    </source>
</evidence>
<dbReference type="PANTHER" id="PTHR34992:SF5">
    <property type="entry name" value="ANCHORED PROTEIN, PUTATIVE (AFU_ORTHOLOGUE AFUA_6G02800)-RELATED"/>
    <property type="match status" value="1"/>
</dbReference>
<keyword evidence="8" id="KW-1133">Transmembrane helix</keyword>
<keyword evidence="3" id="KW-0336">GPI-anchor</keyword>
<evidence type="ECO:0000256" key="8">
    <source>
        <dbReference type="SAM" id="Phobius"/>
    </source>
</evidence>
<comment type="caution">
    <text evidence="11">The sequence shown here is derived from an EMBL/GenBank/DDBJ whole genome shotgun (WGS) entry which is preliminary data.</text>
</comment>
<comment type="subcellular location">
    <subcellularLocation>
        <location evidence="1">Cell membrane</location>
        <topology evidence="1">Lipid-anchor</topology>
        <topology evidence="1">GPI-anchor</topology>
    </subcellularLocation>
</comment>
<gene>
    <name evidence="11" type="ORF">DMC30DRAFT_427887</name>
</gene>
<accession>A0A5C5FPB1</accession>
<keyword evidence="7" id="KW-0449">Lipoprotein</keyword>
<keyword evidence="2" id="KW-1003">Cell membrane</keyword>
<dbReference type="Pfam" id="PF20238">
    <property type="entry name" value="BIM1-like_dom"/>
    <property type="match status" value="1"/>
</dbReference>
<keyword evidence="5 8" id="KW-0472">Membrane</keyword>
<feature type="chain" id="PRO_5023023025" description="Copper acquisition factor BIM1-like domain-containing protein" evidence="9">
    <location>
        <begin position="19"/>
        <end position="277"/>
    </location>
</feature>
<feature type="domain" description="Copper acquisition factor BIM1-like" evidence="10">
    <location>
        <begin position="32"/>
        <end position="170"/>
    </location>
</feature>
<dbReference type="EMBL" id="SOZI01000153">
    <property type="protein sequence ID" value="TNY18162.1"/>
    <property type="molecule type" value="Genomic_DNA"/>
</dbReference>
<dbReference type="AlphaFoldDB" id="A0A5C5FPB1"/>
<dbReference type="STRING" id="5288.A0A5C5FPB1"/>